<evidence type="ECO:0000313" key="4">
    <source>
        <dbReference type="Proteomes" id="UP001250656"/>
    </source>
</evidence>
<keyword evidence="1" id="KW-1133">Transmembrane helix</keyword>
<feature type="transmembrane region" description="Helical" evidence="1">
    <location>
        <begin position="662"/>
        <end position="682"/>
    </location>
</feature>
<dbReference type="PROSITE" id="PS50234">
    <property type="entry name" value="VWFA"/>
    <property type="match status" value="1"/>
</dbReference>
<organism evidence="3 4">
    <name type="scientific">Pricia mediterranea</name>
    <dbReference type="NCBI Taxonomy" id="3076079"/>
    <lineage>
        <taxon>Bacteria</taxon>
        <taxon>Pseudomonadati</taxon>
        <taxon>Bacteroidota</taxon>
        <taxon>Flavobacteriia</taxon>
        <taxon>Flavobacteriales</taxon>
        <taxon>Flavobacteriaceae</taxon>
        <taxon>Pricia</taxon>
    </lineage>
</organism>
<dbReference type="SUPFAM" id="SSF53300">
    <property type="entry name" value="vWA-like"/>
    <property type="match status" value="1"/>
</dbReference>
<dbReference type="PANTHER" id="PTHR37947:SF1">
    <property type="entry name" value="BLL2462 PROTEIN"/>
    <property type="match status" value="1"/>
</dbReference>
<keyword evidence="4" id="KW-1185">Reference proteome</keyword>
<feature type="domain" description="VWFA" evidence="2">
    <location>
        <begin position="69"/>
        <end position="236"/>
    </location>
</feature>
<name>A0ABU3LA75_9FLAO</name>
<feature type="transmembrane region" description="Helical" evidence="1">
    <location>
        <begin position="6"/>
        <end position="26"/>
    </location>
</feature>
<evidence type="ECO:0000313" key="3">
    <source>
        <dbReference type="EMBL" id="MDT7830614.1"/>
    </source>
</evidence>
<dbReference type="InterPro" id="IPR002035">
    <property type="entry name" value="VWF_A"/>
</dbReference>
<evidence type="ECO:0000256" key="1">
    <source>
        <dbReference type="SAM" id="Phobius"/>
    </source>
</evidence>
<proteinExistence type="predicted"/>
<dbReference type="EMBL" id="JAVTTP010000002">
    <property type="protein sequence ID" value="MDT7830614.1"/>
    <property type="molecule type" value="Genomic_DNA"/>
</dbReference>
<keyword evidence="1" id="KW-0812">Transmembrane</keyword>
<dbReference type="SUPFAM" id="SSF52317">
    <property type="entry name" value="Class I glutamine amidotransferase-like"/>
    <property type="match status" value="1"/>
</dbReference>
<protein>
    <submittedName>
        <fullName evidence="3">VWA domain-containing protein</fullName>
    </submittedName>
</protein>
<dbReference type="InterPro" id="IPR029062">
    <property type="entry name" value="Class_I_gatase-like"/>
</dbReference>
<dbReference type="InterPro" id="IPR036465">
    <property type="entry name" value="vWFA_dom_sf"/>
</dbReference>
<dbReference type="Proteomes" id="UP001250656">
    <property type="component" value="Unassembled WGS sequence"/>
</dbReference>
<sequence length="689" mass="77572">MDVQTVLLIILAAIVALGLVLFQYYYKVRRKGRLYIILSFLRFLALFGALLLLINPQFTKNEYRIEKADLVVLVDRSTSVAASSDTIQKMVREITESEELGNRFTLVSYGFGAKLMDGAFDGEVVNGNGILDVDSIYSENSTDISGALRGIQDIHSASNTAVVLFTDGNQTFGRDYEYYESNRKLAVFPVVVGDTTRYDDIAVTQVNANRYAFLNNKYPLEIYVSYSGKTDIRSTLNVAVNGRTVFRENIELSETDQVRTINTLLNANSVGLKNIVVSVESLTNERNTANNSRQLAVEIIDEKTDVAIVSNLRHPDIGTLKKAIESNEQRSVTIMKPTGNSAKYEGVDLFILYQPDTSFDPLYDYIQNKNSNLFTITGTQTDWNFLNKAQNSFSRNSYNQAEEVFPMQNPGFRIFNASDFSILDFPPLNANLGEIQLDAAGDILLTQRIRGAELDQPLLAVLENNAQREAVLFGENSWKWRMQSFRNEGDFTNFDEFVGRLVRYLASNSSRERLTLEYNSMYTGSGSAKIAATYFDESYTFSPNARIDIRLKNTDTDAVTDMPMLLTGSYYQSDVSNLVPGNYDFTVSVRNENLSKSGRFSILDFDVEKQLITTDYPKLARLARNTGGKSYFPSEVETLLSELLKDDRYLPVQKGEQNTVSLIDFQILLALITIALAAEWFIRKYNGLI</sequence>
<accession>A0ABU3LA75</accession>
<gene>
    <name evidence="3" type="ORF">RQM65_18235</name>
</gene>
<dbReference type="Gene3D" id="3.40.50.410">
    <property type="entry name" value="von Willebrand factor, type A domain"/>
    <property type="match status" value="1"/>
</dbReference>
<feature type="transmembrane region" description="Helical" evidence="1">
    <location>
        <begin position="33"/>
        <end position="54"/>
    </location>
</feature>
<evidence type="ECO:0000259" key="2">
    <source>
        <dbReference type="PROSITE" id="PS50234"/>
    </source>
</evidence>
<keyword evidence="1" id="KW-0472">Membrane</keyword>
<dbReference type="PANTHER" id="PTHR37947">
    <property type="entry name" value="BLL2462 PROTEIN"/>
    <property type="match status" value="1"/>
</dbReference>
<dbReference type="RefSeq" id="WP_314017071.1">
    <property type="nucleotide sequence ID" value="NZ_JAVTTP010000002.1"/>
</dbReference>
<comment type="caution">
    <text evidence="3">The sequence shown here is derived from an EMBL/GenBank/DDBJ whole genome shotgun (WGS) entry which is preliminary data.</text>
</comment>
<reference evidence="3 4" key="1">
    <citation type="submission" date="2023-09" db="EMBL/GenBank/DDBJ databases">
        <title>Novel taxa isolated from Blanes Bay.</title>
        <authorList>
            <person name="Rey-Velasco X."/>
            <person name="Lucena T."/>
        </authorList>
    </citation>
    <scope>NUCLEOTIDE SEQUENCE [LARGE SCALE GENOMIC DNA]</scope>
    <source>
        <strain evidence="3 4">S334</strain>
    </source>
</reference>